<evidence type="ECO:0000256" key="1">
    <source>
        <dbReference type="SAM" id="MobiDB-lite"/>
    </source>
</evidence>
<protein>
    <submittedName>
        <fullName evidence="4">Uncharacterized protein</fullName>
    </submittedName>
</protein>
<dbReference type="PANTHER" id="PTHR47135:SF3">
    <property type="entry name" value="FIBRONECTIN TYPE-III DOMAIN-CONTAINING PROTEIN"/>
    <property type="match status" value="1"/>
</dbReference>
<feature type="domain" description="Fibronectin type-III" evidence="2">
    <location>
        <begin position="1197"/>
        <end position="1277"/>
    </location>
</feature>
<dbReference type="Gene3D" id="2.60.40.710">
    <property type="entry name" value="Endoglucanase-like"/>
    <property type="match status" value="3"/>
</dbReference>
<feature type="region of interest" description="Disordered" evidence="1">
    <location>
        <begin position="179"/>
        <end position="309"/>
    </location>
</feature>
<dbReference type="CDD" id="cd00063">
    <property type="entry name" value="FN3"/>
    <property type="match status" value="7"/>
</dbReference>
<gene>
    <name evidence="4" type="ORF">F8154_06620</name>
</gene>
<dbReference type="SUPFAM" id="SSF49384">
    <property type="entry name" value="Carbohydrate-binding domain"/>
    <property type="match status" value="3"/>
</dbReference>
<keyword evidence="5" id="KW-1185">Reference proteome</keyword>
<reference evidence="4 5" key="1">
    <citation type="submission" date="2019-10" db="EMBL/GenBank/DDBJ databases">
        <title>Alkaliphilus serpentinus sp. nov. and Alkaliphilus pronyensis sp. nov., two novel anaerobic alkaliphilic species isolated from the serpentinized-hosted hydrothermal field of the Prony Bay (New Caledonia).</title>
        <authorList>
            <person name="Postec A."/>
        </authorList>
    </citation>
    <scope>NUCLEOTIDE SEQUENCE [LARGE SCALE GENOMIC DNA]</scope>
    <source>
        <strain evidence="4 5">LacV</strain>
    </source>
</reference>
<dbReference type="InterPro" id="IPR008979">
    <property type="entry name" value="Galactose-bd-like_sf"/>
</dbReference>
<dbReference type="InterPro" id="IPR013783">
    <property type="entry name" value="Ig-like_fold"/>
</dbReference>
<comment type="caution">
    <text evidence="4">The sequence shown here is derived from an EMBL/GenBank/DDBJ whole genome shotgun (WGS) entry which is preliminary data.</text>
</comment>
<dbReference type="Gene3D" id="2.60.40.10">
    <property type="entry name" value="Immunoglobulins"/>
    <property type="match status" value="8"/>
</dbReference>
<dbReference type="Proteomes" id="UP000432715">
    <property type="component" value="Unassembled WGS sequence"/>
</dbReference>
<feature type="domain" description="CBM3" evidence="3">
    <location>
        <begin position="313"/>
        <end position="465"/>
    </location>
</feature>
<dbReference type="InterPro" id="IPR001956">
    <property type="entry name" value="CBM3"/>
</dbReference>
<name>A0A6I0F2C3_9FIRM</name>
<dbReference type="Pfam" id="PF00041">
    <property type="entry name" value="fn3"/>
    <property type="match status" value="2"/>
</dbReference>
<dbReference type="SMART" id="SM00060">
    <property type="entry name" value="FN3"/>
    <property type="match status" value="8"/>
</dbReference>
<dbReference type="GO" id="GO:0005975">
    <property type="term" value="P:carbohydrate metabolic process"/>
    <property type="evidence" value="ECO:0007669"/>
    <property type="project" value="InterPro"/>
</dbReference>
<dbReference type="InterPro" id="IPR008965">
    <property type="entry name" value="CBM2/CBM3_carb-bd_dom_sf"/>
</dbReference>
<dbReference type="SUPFAM" id="SSF49785">
    <property type="entry name" value="Galactose-binding domain-like"/>
    <property type="match status" value="1"/>
</dbReference>
<feature type="domain" description="CBM3" evidence="3">
    <location>
        <begin position="637"/>
        <end position="789"/>
    </location>
</feature>
<dbReference type="RefSeq" id="WP_151860817.1">
    <property type="nucleotide sequence ID" value="NZ_WBZC01000019.1"/>
</dbReference>
<evidence type="ECO:0000259" key="3">
    <source>
        <dbReference type="PROSITE" id="PS51172"/>
    </source>
</evidence>
<sequence>MKRIATVLIIVLLMQTVSAVGLDNVYVYSMEINDIHINFQDSESTTPGDYLPDIGEAYGNRGEYTYGWNQDHSNNGVVWPEQADEALATGLFLNQNSVWELKLNNGIYEVTLGVYSEEEKNIALSVEDKSYWDQRQIEANELLEKTCSIEVTDGKLTLYAETDDTLISYISVVPSSVIIEEEEPIEEPDIETEEEQEEEVIEETEPEEEEPVEEPDVETEEEQEEDIEETEPEEEEPVEEPDIETEEEQEEEDIEETEPEEEEPVEEPDIETEEEQEEDIEETEPEEEEPVEALDIEIEEDSQPDEDPKEIDKQLDVLVKMYNANRASENNTIYPWFQVVNSGEEVILLKDVKIRYYYTIDGERDQQFFCDWSNIGSGKISGDFVKMEQPWEGANYYLEISFEESAGSLLQEETVEIHGRIAKLDWSNYTQTDDYSFNQNDTTYEEWDKVTLHYKEDLIWGEKGTENEPEPIPTEPELTLRMFNSNRNEISNTLFIRYELENTGQLPVDFNDIKIQYFYTVDGNKPQNYFVDWSTIGASNVLGELIELEEPLDGADHLYQIGFQEDAGVLEPEEKIEIHSRVAKSDWSNFNQYNDYSFNSEANKYQQWEKVILLLNNEIISGEESEVLPPPQEPEEPQQPIKIQMYNAQRNMTTNTIFPWFRIYNTTSSPIELEDTIVRYFFTTDGEEQLNYYVDWSNVGASNIKGKFSELAKPRTNGDHYFEIGFESSAGSLASGEYVEIHTRLAKNDWSNFDQSNDFSFNPDSNRYEDWTKVNGYYEGFFVWGEADFFDIPEGLTAVATETTVNLEWEPVETAALYDVEVDGEIISVDSEGSYLHEGLLPGTMHTYRVRAKTSTVTGGWSESLEVFTIPGVPQGLQAHSTSESVNLSWDPVPGALGYEVEIYGEPIDVGSSLSYNHTDLNPNTQTTYRVRAKNESGIGQWSSIIAHSTLPAVPSGLKGNASSNSVTVTWNSTPGTSTYDLEVDGSILEGLTQPSFQHANLNQNEVHQYRVRASNALGTSQWSDLIIVQTLPETPKNLTGIATQNQISLSWDCVEGATAYDIQADGVTIEDITLPEYTHVDLAPDSKHAYRVRAKNNSIVGQWSELVTLTTLLDGEIIVYANPSSSQIELTWNMVAGALSYDVEVDGVIIDNGLNTAYTHKDLLPNTTHTYRVRVRSEGGFGQWSEAVTAKTIFGTPQNLQAIADRSSIVLTWQGVDGATGYDVFADGEVFDNKGDTSYHHSGLEPYSWHVYRVRAKGDGIIGEWSPPITIPTLIGTPQNLKGKAESNQISLDWDSVAHASYYEIEVDGKIIKSTSSSSFTHEGLEVNKLYTYRIRAIVEDERPEWSNISRWSRSLEIATLPGPPTNLKAEANTHSITLTWDHMEGASSYDVEVDGIVEEGITTASYTVDGLKPNTYHSFKVRVHDGDTLSEWSEVLEKNTLPELTIQVAKDNLFHFVVVAPPKADESPLTITVTYDSEAVQVLDLSANTPEVILETGNIPGTNITVTEFSTGKIVYQVDGADKTTVNSIQFLSLSNEDSKITYRIE</sequence>
<dbReference type="InterPro" id="IPR036966">
    <property type="entry name" value="CBM3_sf"/>
</dbReference>
<evidence type="ECO:0000259" key="2">
    <source>
        <dbReference type="PROSITE" id="PS50853"/>
    </source>
</evidence>
<dbReference type="InterPro" id="IPR036116">
    <property type="entry name" value="FN3_sf"/>
</dbReference>
<dbReference type="Gene3D" id="2.60.120.430">
    <property type="entry name" value="Galactose-binding lectin"/>
    <property type="match status" value="1"/>
</dbReference>
<organism evidence="4 5">
    <name type="scientific">Alkaliphilus pronyensis</name>
    <dbReference type="NCBI Taxonomy" id="1482732"/>
    <lineage>
        <taxon>Bacteria</taxon>
        <taxon>Bacillati</taxon>
        <taxon>Bacillota</taxon>
        <taxon>Clostridia</taxon>
        <taxon>Peptostreptococcales</taxon>
        <taxon>Natronincolaceae</taxon>
        <taxon>Alkaliphilus</taxon>
    </lineage>
</organism>
<feature type="domain" description="Fibronectin type-III" evidence="2">
    <location>
        <begin position="1032"/>
        <end position="1115"/>
    </location>
</feature>
<feature type="domain" description="Fibronectin type-III" evidence="2">
    <location>
        <begin position="870"/>
        <end position="953"/>
    </location>
</feature>
<evidence type="ECO:0000313" key="5">
    <source>
        <dbReference type="Proteomes" id="UP000432715"/>
    </source>
</evidence>
<dbReference type="GO" id="GO:0030248">
    <property type="term" value="F:cellulose binding"/>
    <property type="evidence" value="ECO:0007669"/>
    <property type="project" value="InterPro"/>
</dbReference>
<dbReference type="InterPro" id="IPR003961">
    <property type="entry name" value="FN3_dom"/>
</dbReference>
<dbReference type="PANTHER" id="PTHR47135">
    <property type="entry name" value="FIBRONECTIN TYPE III DOMAIN-CONTAINING PROTEIN 7"/>
    <property type="match status" value="1"/>
</dbReference>
<dbReference type="Pfam" id="PF00942">
    <property type="entry name" value="CBM_3"/>
    <property type="match status" value="3"/>
</dbReference>
<dbReference type="SMART" id="SM01067">
    <property type="entry name" value="CBM_3"/>
    <property type="match status" value="3"/>
</dbReference>
<dbReference type="EMBL" id="WBZC01000019">
    <property type="protein sequence ID" value="KAB3535452.1"/>
    <property type="molecule type" value="Genomic_DNA"/>
</dbReference>
<accession>A0A6I0F2C3</accession>
<feature type="domain" description="CBM3" evidence="3">
    <location>
        <begin position="474"/>
        <end position="626"/>
    </location>
</feature>
<feature type="domain" description="Fibronectin type-III" evidence="2">
    <location>
        <begin position="1365"/>
        <end position="1445"/>
    </location>
</feature>
<dbReference type="OrthoDB" id="1936882at2"/>
<dbReference type="PROSITE" id="PS50853">
    <property type="entry name" value="FN3"/>
    <property type="match status" value="4"/>
</dbReference>
<proteinExistence type="predicted"/>
<dbReference type="SUPFAM" id="SSF49265">
    <property type="entry name" value="Fibronectin type III"/>
    <property type="match status" value="6"/>
</dbReference>
<evidence type="ECO:0000313" key="4">
    <source>
        <dbReference type="EMBL" id="KAB3535452.1"/>
    </source>
</evidence>
<dbReference type="PROSITE" id="PS51172">
    <property type="entry name" value="CBM3"/>
    <property type="match status" value="3"/>
</dbReference>